<name>A0A6S7CY50_9BURK</name>
<dbReference type="PROSITE" id="PS51257">
    <property type="entry name" value="PROKAR_LIPOPROTEIN"/>
    <property type="match status" value="1"/>
</dbReference>
<protein>
    <submittedName>
        <fullName evidence="1">Uncharacterized protein</fullName>
    </submittedName>
</protein>
<proteinExistence type="predicted"/>
<sequence length="106" mass="11173">MKHAGEAMKKVWVWLMSTVLLGSLVACGGGHDDHDHHATQRPFGVAGIMEGIWNGNLHSNSSGGDTGTFVIVTAGGELSLITNDCQQMSANIAANDLFSQVPARLI</sequence>
<keyword evidence="2" id="KW-1185">Reference proteome</keyword>
<dbReference type="Proteomes" id="UP000494115">
    <property type="component" value="Unassembled WGS sequence"/>
</dbReference>
<dbReference type="EMBL" id="CADIKM010000039">
    <property type="protein sequence ID" value="CAB3800727.1"/>
    <property type="molecule type" value="Genomic_DNA"/>
</dbReference>
<dbReference type="AlphaFoldDB" id="A0A6S7CY50"/>
<reference evidence="1 2" key="1">
    <citation type="submission" date="2020-04" db="EMBL/GenBank/DDBJ databases">
        <authorList>
            <person name="De Canck E."/>
        </authorList>
    </citation>
    <scope>NUCLEOTIDE SEQUENCE [LARGE SCALE GENOMIC DNA]</scope>
    <source>
        <strain evidence="1 2">LMG 28138</strain>
    </source>
</reference>
<gene>
    <name evidence="1" type="ORF">LMG28138_04913</name>
</gene>
<evidence type="ECO:0000313" key="2">
    <source>
        <dbReference type="Proteomes" id="UP000494115"/>
    </source>
</evidence>
<evidence type="ECO:0000313" key="1">
    <source>
        <dbReference type="EMBL" id="CAB3800727.1"/>
    </source>
</evidence>
<organism evidence="1 2">
    <name type="scientific">Pararobbsia alpina</name>
    <dbReference type="NCBI Taxonomy" id="621374"/>
    <lineage>
        <taxon>Bacteria</taxon>
        <taxon>Pseudomonadati</taxon>
        <taxon>Pseudomonadota</taxon>
        <taxon>Betaproteobacteria</taxon>
        <taxon>Burkholderiales</taxon>
        <taxon>Burkholderiaceae</taxon>
        <taxon>Pararobbsia</taxon>
    </lineage>
</organism>
<accession>A0A6S7CY50</accession>
<dbReference type="RefSeq" id="WP_246257891.1">
    <property type="nucleotide sequence ID" value="NZ_CADIKM010000039.1"/>
</dbReference>